<dbReference type="Proteomes" id="UP001652700">
    <property type="component" value="Unplaced"/>
</dbReference>
<dbReference type="RefSeq" id="XP_050504085.1">
    <property type="nucleotide sequence ID" value="XM_050648128.1"/>
</dbReference>
<dbReference type="SMART" id="SM00175">
    <property type="entry name" value="RAB"/>
    <property type="match status" value="1"/>
</dbReference>
<dbReference type="SUPFAM" id="SSF52540">
    <property type="entry name" value="P-loop containing nucleoside triphosphate hydrolases"/>
    <property type="match status" value="1"/>
</dbReference>
<dbReference type="SMART" id="SM00173">
    <property type="entry name" value="RAS"/>
    <property type="match status" value="1"/>
</dbReference>
<protein>
    <submittedName>
        <fullName evidence="3">Uncharacterized protein</fullName>
    </submittedName>
</protein>
<dbReference type="InterPro" id="IPR001806">
    <property type="entry name" value="Small_GTPase"/>
</dbReference>
<dbReference type="CDD" id="cd00157">
    <property type="entry name" value="Rho"/>
    <property type="match status" value="1"/>
</dbReference>
<dbReference type="SMART" id="SM00174">
    <property type="entry name" value="RHO"/>
    <property type="match status" value="1"/>
</dbReference>
<dbReference type="PRINTS" id="PR00449">
    <property type="entry name" value="RASTRNSFRMNG"/>
</dbReference>
<dbReference type="InterPro" id="IPR003578">
    <property type="entry name" value="Small_GTPase_Rho"/>
</dbReference>
<name>A0ABM5K1L8_DIAVI</name>
<dbReference type="PANTHER" id="PTHR24072">
    <property type="entry name" value="RHO FAMILY GTPASE"/>
    <property type="match status" value="1"/>
</dbReference>
<dbReference type="Gene3D" id="3.40.50.300">
    <property type="entry name" value="P-loop containing nucleotide triphosphate hydrolases"/>
    <property type="match status" value="1"/>
</dbReference>
<keyword evidence="2" id="KW-0342">GTP-binding</keyword>
<dbReference type="GeneID" id="114333529"/>
<evidence type="ECO:0000313" key="4">
    <source>
        <dbReference type="Proteomes" id="UP001652700"/>
    </source>
</evidence>
<proteinExistence type="predicted"/>
<dbReference type="NCBIfam" id="TIGR00231">
    <property type="entry name" value="small_GTP"/>
    <property type="match status" value="1"/>
</dbReference>
<dbReference type="PROSITE" id="PS51419">
    <property type="entry name" value="RAB"/>
    <property type="match status" value="1"/>
</dbReference>
<dbReference type="EnsemblMetazoa" id="XM_050648128.1">
    <property type="protein sequence ID" value="XP_050504085.1"/>
    <property type="gene ID" value="LOC114333529"/>
</dbReference>
<sequence>MNKIACVTFGDESVGLRSLLITYTTNAFPAEYVPTVWDNGEYETTLDGKDVSLSLISMAGQQEYSRLRPLAYEMADIFLLGFSIGSPSSLTSLQIVWVPEIRKLCPNTPIVIVGLKKDLRDNPDTVKLLKQKNLKPIPFSYGVKMAQQLGAAKYIECSALKQEGVKEVFEEVIRAFRAHQSRKNKCIIS</sequence>
<dbReference type="PROSITE" id="PS51420">
    <property type="entry name" value="RHO"/>
    <property type="match status" value="1"/>
</dbReference>
<evidence type="ECO:0000313" key="3">
    <source>
        <dbReference type="EnsemblMetazoa" id="XP_050504085.1"/>
    </source>
</evidence>
<keyword evidence="1" id="KW-0547">Nucleotide-binding</keyword>
<accession>A0ABM5K1L8</accession>
<dbReference type="InterPro" id="IPR027417">
    <property type="entry name" value="P-loop_NTPase"/>
</dbReference>
<dbReference type="Pfam" id="PF00071">
    <property type="entry name" value="Ras"/>
    <property type="match status" value="1"/>
</dbReference>
<dbReference type="PROSITE" id="PS51421">
    <property type="entry name" value="RAS"/>
    <property type="match status" value="1"/>
</dbReference>
<evidence type="ECO:0000256" key="2">
    <source>
        <dbReference type="ARBA" id="ARBA00023134"/>
    </source>
</evidence>
<reference evidence="3" key="1">
    <citation type="submission" date="2025-05" db="UniProtKB">
        <authorList>
            <consortium name="EnsemblMetazoa"/>
        </authorList>
    </citation>
    <scope>IDENTIFICATION</scope>
</reference>
<dbReference type="InterPro" id="IPR005225">
    <property type="entry name" value="Small_GTP-bd"/>
</dbReference>
<evidence type="ECO:0000256" key="1">
    <source>
        <dbReference type="ARBA" id="ARBA00022741"/>
    </source>
</evidence>
<organism evidence="3 4">
    <name type="scientific">Diabrotica virgifera virgifera</name>
    <name type="common">western corn rootworm</name>
    <dbReference type="NCBI Taxonomy" id="50390"/>
    <lineage>
        <taxon>Eukaryota</taxon>
        <taxon>Metazoa</taxon>
        <taxon>Ecdysozoa</taxon>
        <taxon>Arthropoda</taxon>
        <taxon>Hexapoda</taxon>
        <taxon>Insecta</taxon>
        <taxon>Pterygota</taxon>
        <taxon>Neoptera</taxon>
        <taxon>Endopterygota</taxon>
        <taxon>Coleoptera</taxon>
        <taxon>Polyphaga</taxon>
        <taxon>Cucujiformia</taxon>
        <taxon>Chrysomeloidea</taxon>
        <taxon>Chrysomelidae</taxon>
        <taxon>Galerucinae</taxon>
        <taxon>Diabroticina</taxon>
        <taxon>Diabroticites</taxon>
        <taxon>Diabrotica</taxon>
    </lineage>
</organism>
<keyword evidence="4" id="KW-1185">Reference proteome</keyword>